<organism evidence="6 7">
    <name type="scientific">Tigriopus californicus</name>
    <name type="common">Marine copepod</name>
    <dbReference type="NCBI Taxonomy" id="6832"/>
    <lineage>
        <taxon>Eukaryota</taxon>
        <taxon>Metazoa</taxon>
        <taxon>Ecdysozoa</taxon>
        <taxon>Arthropoda</taxon>
        <taxon>Crustacea</taxon>
        <taxon>Multicrustacea</taxon>
        <taxon>Hexanauplia</taxon>
        <taxon>Copepoda</taxon>
        <taxon>Harpacticoida</taxon>
        <taxon>Harpacticidae</taxon>
        <taxon>Tigriopus</taxon>
    </lineage>
</organism>
<evidence type="ECO:0000256" key="3">
    <source>
        <dbReference type="ARBA" id="ARBA00022989"/>
    </source>
</evidence>
<feature type="transmembrane region" description="Helical" evidence="5">
    <location>
        <begin position="12"/>
        <end position="30"/>
    </location>
</feature>
<evidence type="ECO:0000256" key="1">
    <source>
        <dbReference type="ARBA" id="ARBA00004141"/>
    </source>
</evidence>
<evidence type="ECO:0008006" key="8">
    <source>
        <dbReference type="Google" id="ProtNLM"/>
    </source>
</evidence>
<dbReference type="Proteomes" id="UP000318571">
    <property type="component" value="Chromosome 5"/>
</dbReference>
<proteinExistence type="predicted"/>
<gene>
    <name evidence="6" type="ORF">TCAL_00068</name>
</gene>
<dbReference type="GO" id="GO:0016020">
    <property type="term" value="C:membrane"/>
    <property type="evidence" value="ECO:0007669"/>
    <property type="project" value="UniProtKB-SubCell"/>
</dbReference>
<comment type="subcellular location">
    <subcellularLocation>
        <location evidence="1">Membrane</location>
        <topology evidence="1">Multi-pass membrane protein</topology>
    </subcellularLocation>
</comment>
<protein>
    <recommendedName>
        <fullName evidence="8">Lipoma HMGIC fusion partner-like 2 protein</fullName>
    </recommendedName>
</protein>
<evidence type="ECO:0000256" key="5">
    <source>
        <dbReference type="SAM" id="Phobius"/>
    </source>
</evidence>
<name>A0A553PHJ2_TIGCA</name>
<keyword evidence="7" id="KW-1185">Reference proteome</keyword>
<dbReference type="OrthoDB" id="6363660at2759"/>
<dbReference type="PANTHER" id="PTHR12489:SF19">
    <property type="entry name" value="LHFPL TETRASPAN SUBFAMILY MEMBER 2 PROTEIN"/>
    <property type="match status" value="1"/>
</dbReference>
<feature type="transmembrane region" description="Helical" evidence="5">
    <location>
        <begin position="203"/>
        <end position="226"/>
    </location>
</feature>
<dbReference type="OMA" id="PKWLVGP"/>
<evidence type="ECO:0000313" key="6">
    <source>
        <dbReference type="EMBL" id="TRY77150.1"/>
    </source>
</evidence>
<dbReference type="AlphaFoldDB" id="A0A553PHJ2"/>
<keyword evidence="2 5" id="KW-0812">Transmembrane</keyword>
<accession>A0A553PHJ2</accession>
<feature type="transmembrane region" description="Helical" evidence="5">
    <location>
        <begin position="115"/>
        <end position="138"/>
    </location>
</feature>
<feature type="transmembrane region" description="Helical" evidence="5">
    <location>
        <begin position="150"/>
        <end position="172"/>
    </location>
</feature>
<reference evidence="6 7" key="1">
    <citation type="journal article" date="2018" name="Nat. Ecol. Evol.">
        <title>Genomic signatures of mitonuclear coevolution across populations of Tigriopus californicus.</title>
        <authorList>
            <person name="Barreto F.S."/>
            <person name="Watson E.T."/>
            <person name="Lima T.G."/>
            <person name="Willett C.S."/>
            <person name="Edmands S."/>
            <person name="Li W."/>
            <person name="Burton R.S."/>
        </authorList>
    </citation>
    <scope>NUCLEOTIDE SEQUENCE [LARGE SCALE GENOMIC DNA]</scope>
    <source>
        <strain evidence="6 7">San Diego</strain>
    </source>
</reference>
<dbReference type="InterPro" id="IPR019372">
    <property type="entry name" value="LHFPL"/>
</dbReference>
<evidence type="ECO:0000313" key="7">
    <source>
        <dbReference type="Proteomes" id="UP000318571"/>
    </source>
</evidence>
<dbReference type="PANTHER" id="PTHR12489">
    <property type="entry name" value="LIPOMA HMGIC FUSION PARTNER-LIKE PROTEIN"/>
    <property type="match status" value="1"/>
</dbReference>
<dbReference type="Pfam" id="PF10242">
    <property type="entry name" value="L_HMGIC_fpl"/>
    <property type="match status" value="1"/>
</dbReference>
<evidence type="ECO:0000256" key="2">
    <source>
        <dbReference type="ARBA" id="ARBA00022692"/>
    </source>
</evidence>
<dbReference type="Gene3D" id="1.20.140.150">
    <property type="match status" value="1"/>
</dbReference>
<dbReference type="STRING" id="6832.A0A553PHJ2"/>
<keyword evidence="3 5" id="KW-1133">Transmembrane helix</keyword>
<keyword evidence="4 5" id="KW-0472">Membrane</keyword>
<sequence>MCTIIVTIRTVLWYVMSLTATLLILVSLFTDRWLIGTFSTTSLTNADTFVNSVSGIANDIRGGDFAAITQPHVGLFLYCKVPEGKKFFEGECIPNMESIQTLFTDLDDRKYPHTWRGAVLVFIIGLALMLLTDVFALLTVCCRQCLCCSVFTCCGSIQSFASMMFILGLVAYPAGWGSEIVSDTYCAGQSQPFMLGPNCSIGVAYWLAVAGTLCTVFSSSLAIWAYKSTKSVRSEMRQEDGERCICIP</sequence>
<dbReference type="EMBL" id="VCGU01000004">
    <property type="protein sequence ID" value="TRY77150.1"/>
    <property type="molecule type" value="Genomic_DNA"/>
</dbReference>
<evidence type="ECO:0000256" key="4">
    <source>
        <dbReference type="ARBA" id="ARBA00023136"/>
    </source>
</evidence>
<comment type="caution">
    <text evidence="6">The sequence shown here is derived from an EMBL/GenBank/DDBJ whole genome shotgun (WGS) entry which is preliminary data.</text>
</comment>